<dbReference type="RefSeq" id="WP_084932229.1">
    <property type="nucleotide sequence ID" value="NZ_MLFR01000002.1"/>
</dbReference>
<dbReference type="GO" id="GO:0016301">
    <property type="term" value="F:kinase activity"/>
    <property type="evidence" value="ECO:0007669"/>
    <property type="project" value="UniProtKB-KW"/>
</dbReference>
<dbReference type="AlphaFoldDB" id="A0A1X1D3B0"/>
<dbReference type="GO" id="GO:0090563">
    <property type="term" value="F:protein-phosphocysteine-sugar phosphotransferase activity"/>
    <property type="evidence" value="ECO:0007669"/>
    <property type="project" value="TreeGrafter"/>
</dbReference>
<keyword evidence="3" id="KW-0762">Sugar transport</keyword>
<dbReference type="CDD" id="cd00211">
    <property type="entry name" value="PTS_IIA_fru"/>
    <property type="match status" value="1"/>
</dbReference>
<dbReference type="InterPro" id="IPR050893">
    <property type="entry name" value="Sugar_PTS"/>
</dbReference>
<comment type="caution">
    <text evidence="8">The sequence shown here is derived from an EMBL/GenBank/DDBJ whole genome shotgun (WGS) entry which is preliminary data.</text>
</comment>
<dbReference type="EMBL" id="MLFR01000002">
    <property type="protein sequence ID" value="ORM71070.1"/>
    <property type="molecule type" value="Genomic_DNA"/>
</dbReference>
<dbReference type="PANTHER" id="PTHR30181">
    <property type="entry name" value="MANNITOL PERMEASE IIC COMPONENT"/>
    <property type="match status" value="1"/>
</dbReference>
<evidence type="ECO:0000259" key="7">
    <source>
        <dbReference type="PROSITE" id="PS51094"/>
    </source>
</evidence>
<keyword evidence="2" id="KW-0597">Phosphoprotein</keyword>
<evidence type="ECO:0000256" key="6">
    <source>
        <dbReference type="ARBA" id="ARBA00022777"/>
    </source>
</evidence>
<dbReference type="Gene3D" id="3.40.930.10">
    <property type="entry name" value="Mannitol-specific EII, Chain A"/>
    <property type="match status" value="1"/>
</dbReference>
<evidence type="ECO:0000256" key="1">
    <source>
        <dbReference type="ARBA" id="ARBA00022448"/>
    </source>
</evidence>
<evidence type="ECO:0000256" key="5">
    <source>
        <dbReference type="ARBA" id="ARBA00022683"/>
    </source>
</evidence>
<evidence type="ECO:0000313" key="8">
    <source>
        <dbReference type="EMBL" id="ORM71070.1"/>
    </source>
</evidence>
<dbReference type="OrthoDB" id="1640042at2"/>
<keyword evidence="5" id="KW-0598">Phosphotransferase system</keyword>
<dbReference type="SUPFAM" id="SSF55804">
    <property type="entry name" value="Phoshotransferase/anion transport protein"/>
    <property type="match status" value="1"/>
</dbReference>
<dbReference type="Pfam" id="PF00359">
    <property type="entry name" value="PTS_EIIA_2"/>
    <property type="match status" value="1"/>
</dbReference>
<protein>
    <recommendedName>
        <fullName evidence="7">PTS EIIA type-2 domain-containing protein</fullName>
    </recommendedName>
</protein>
<reference evidence="8 9" key="1">
    <citation type="journal article" date="2017" name="Antonie Van Leeuwenhoek">
        <title>Phylogenomic resolution of the bacterial genus Pantoea and its relationship with Erwinia and Tatumella.</title>
        <authorList>
            <person name="Palmer M."/>
            <person name="Steenkamp E.T."/>
            <person name="Coetzee M.P."/>
            <person name="Chan W.Y."/>
            <person name="van Zyl E."/>
            <person name="De Maayer P."/>
            <person name="Coutinho T.A."/>
            <person name="Blom J."/>
            <person name="Smits T.H."/>
            <person name="Duffy B."/>
            <person name="Venter S.N."/>
        </authorList>
    </citation>
    <scope>NUCLEOTIDE SEQUENCE [LARGE SCALE GENOMIC DNA]</scope>
    <source>
        <strain evidence="8 9">LMG 26275</strain>
    </source>
</reference>
<evidence type="ECO:0000256" key="3">
    <source>
        <dbReference type="ARBA" id="ARBA00022597"/>
    </source>
</evidence>
<organism evidence="8 9">
    <name type="scientific">Pantoea rwandensis</name>
    <dbReference type="NCBI Taxonomy" id="1076550"/>
    <lineage>
        <taxon>Bacteria</taxon>
        <taxon>Pseudomonadati</taxon>
        <taxon>Pseudomonadota</taxon>
        <taxon>Gammaproteobacteria</taxon>
        <taxon>Enterobacterales</taxon>
        <taxon>Erwiniaceae</taxon>
        <taxon>Pantoea</taxon>
    </lineage>
</organism>
<gene>
    <name evidence="8" type="ORF">HA51_04045</name>
</gene>
<dbReference type="GO" id="GO:0009401">
    <property type="term" value="P:phosphoenolpyruvate-dependent sugar phosphotransferase system"/>
    <property type="evidence" value="ECO:0007669"/>
    <property type="project" value="UniProtKB-KW"/>
</dbReference>
<keyword evidence="6" id="KW-0418">Kinase</keyword>
<dbReference type="InterPro" id="IPR002178">
    <property type="entry name" value="PTS_EIIA_type-2_dom"/>
</dbReference>
<keyword evidence="1" id="KW-0813">Transport</keyword>
<keyword evidence="4" id="KW-0808">Transferase</keyword>
<dbReference type="PROSITE" id="PS00372">
    <property type="entry name" value="PTS_EIIA_TYPE_2_HIS"/>
    <property type="match status" value="1"/>
</dbReference>
<evidence type="ECO:0000256" key="2">
    <source>
        <dbReference type="ARBA" id="ARBA00022553"/>
    </source>
</evidence>
<dbReference type="InterPro" id="IPR016152">
    <property type="entry name" value="PTrfase/Anion_transptr"/>
</dbReference>
<dbReference type="Proteomes" id="UP000193558">
    <property type="component" value="Unassembled WGS sequence"/>
</dbReference>
<evidence type="ECO:0000256" key="4">
    <source>
        <dbReference type="ARBA" id="ARBA00022679"/>
    </source>
</evidence>
<proteinExistence type="predicted"/>
<accession>A0A1X1D3B0</accession>
<evidence type="ECO:0000313" key="9">
    <source>
        <dbReference type="Proteomes" id="UP000193558"/>
    </source>
</evidence>
<feature type="domain" description="PTS EIIA type-2" evidence="7">
    <location>
        <begin position="2"/>
        <end position="140"/>
    </location>
</feature>
<dbReference type="GO" id="GO:0005886">
    <property type="term" value="C:plasma membrane"/>
    <property type="evidence" value="ECO:0007669"/>
    <property type="project" value="TreeGrafter"/>
</dbReference>
<dbReference type="PANTHER" id="PTHR30181:SF2">
    <property type="entry name" value="PTS SYSTEM MANNITOL-SPECIFIC EIICBA COMPONENT"/>
    <property type="match status" value="1"/>
</dbReference>
<name>A0A1X1D3B0_9GAMM</name>
<sequence>MIKVTTDEITLGCKADSRAEALLIAANALINRGLVKPNFAQALLNREDETSTWVGGGVAMPHAARKNIDTVIETGYHFLQFPDGIKWERGRVAFLVVVIAAKLNEHLDVLSGIAELLSDEMQASLLSSCKTEDEFISLLE</sequence>
<dbReference type="PROSITE" id="PS51094">
    <property type="entry name" value="PTS_EIIA_TYPE_2"/>
    <property type="match status" value="1"/>
</dbReference>